<dbReference type="InterPro" id="IPR029062">
    <property type="entry name" value="Class_I_gatase-like"/>
</dbReference>
<dbReference type="EMBL" id="ML996154">
    <property type="protein sequence ID" value="KAF2733967.1"/>
    <property type="molecule type" value="Genomic_DNA"/>
</dbReference>
<protein>
    <submittedName>
        <fullName evidence="2">Class I glutamine amidotransferase-like protein</fullName>
    </submittedName>
</protein>
<evidence type="ECO:0000313" key="3">
    <source>
        <dbReference type="Proteomes" id="UP000799444"/>
    </source>
</evidence>
<dbReference type="GO" id="GO:0005634">
    <property type="term" value="C:nucleus"/>
    <property type="evidence" value="ECO:0007669"/>
    <property type="project" value="TreeGrafter"/>
</dbReference>
<dbReference type="AlphaFoldDB" id="A0A9P4QUE7"/>
<gene>
    <name evidence="2" type="ORF">EJ04DRAFT_604067</name>
</gene>
<dbReference type="InterPro" id="IPR044992">
    <property type="entry name" value="ChyE-like"/>
</dbReference>
<accession>A0A9P4QUE7</accession>
<organism evidence="2 3">
    <name type="scientific">Polyplosphaeria fusca</name>
    <dbReference type="NCBI Taxonomy" id="682080"/>
    <lineage>
        <taxon>Eukaryota</taxon>
        <taxon>Fungi</taxon>
        <taxon>Dikarya</taxon>
        <taxon>Ascomycota</taxon>
        <taxon>Pezizomycotina</taxon>
        <taxon>Dothideomycetes</taxon>
        <taxon>Pleosporomycetidae</taxon>
        <taxon>Pleosporales</taxon>
        <taxon>Tetraplosphaeriaceae</taxon>
        <taxon>Polyplosphaeria</taxon>
    </lineage>
</organism>
<keyword evidence="3" id="KW-1185">Reference proteome</keyword>
<sequence length="288" mass="32037">MATHTIRIAMLNADIPVPNVFAQRGTYGNIFHTLLSEAAARTAPGVKIESADYDVREGHYPASLSNVDVLLITGSASSAYDNVEWIKRLDDYVLDVYTTHPRIKMFGSCFGHQLMCQSLLRPYGVIVENDPNGWELGVKEVLLKDEYRSAVEKASTRAMPSPVPQTMRLQMVHADHVRIPSKESLPESWTTVGRTKHCAVQGMYQPGRVLTLQGHFEFDRFVNSETMKVFGAKWDSEVLKKTLEAIDADDNSLVAAEMVVRFLTEEGVEKGSVTRKVVGGLLTPPLQE</sequence>
<evidence type="ECO:0000313" key="2">
    <source>
        <dbReference type="EMBL" id="KAF2733967.1"/>
    </source>
</evidence>
<dbReference type="Gene3D" id="3.40.50.880">
    <property type="match status" value="1"/>
</dbReference>
<dbReference type="Pfam" id="PF00117">
    <property type="entry name" value="GATase"/>
    <property type="match status" value="1"/>
</dbReference>
<comment type="caution">
    <text evidence="2">The sequence shown here is derived from an EMBL/GenBank/DDBJ whole genome shotgun (WGS) entry which is preliminary data.</text>
</comment>
<evidence type="ECO:0000259" key="1">
    <source>
        <dbReference type="Pfam" id="PF00117"/>
    </source>
</evidence>
<dbReference type="PANTHER" id="PTHR42695:SF6">
    <property type="entry name" value="GLUTAMINE AMIDOTRANSFERASE DOMAIN-CONTAINING PROTEIN"/>
    <property type="match status" value="1"/>
</dbReference>
<keyword evidence="2" id="KW-0315">Glutamine amidotransferase</keyword>
<dbReference type="Proteomes" id="UP000799444">
    <property type="component" value="Unassembled WGS sequence"/>
</dbReference>
<dbReference type="InterPro" id="IPR017926">
    <property type="entry name" value="GATASE"/>
</dbReference>
<dbReference type="SUPFAM" id="SSF52317">
    <property type="entry name" value="Class I glutamine amidotransferase-like"/>
    <property type="match status" value="1"/>
</dbReference>
<dbReference type="OrthoDB" id="1669814at2759"/>
<feature type="domain" description="Glutamine amidotransferase" evidence="1">
    <location>
        <begin position="44"/>
        <end position="218"/>
    </location>
</feature>
<dbReference type="GO" id="GO:0005829">
    <property type="term" value="C:cytosol"/>
    <property type="evidence" value="ECO:0007669"/>
    <property type="project" value="TreeGrafter"/>
</dbReference>
<dbReference type="CDD" id="cd01741">
    <property type="entry name" value="GATase1_1"/>
    <property type="match status" value="1"/>
</dbReference>
<dbReference type="PANTHER" id="PTHR42695">
    <property type="entry name" value="GLUTAMINE AMIDOTRANSFERASE YLR126C-RELATED"/>
    <property type="match status" value="1"/>
</dbReference>
<proteinExistence type="predicted"/>
<name>A0A9P4QUE7_9PLEO</name>
<reference evidence="2" key="1">
    <citation type="journal article" date="2020" name="Stud. Mycol.">
        <title>101 Dothideomycetes genomes: a test case for predicting lifestyles and emergence of pathogens.</title>
        <authorList>
            <person name="Haridas S."/>
            <person name="Albert R."/>
            <person name="Binder M."/>
            <person name="Bloem J."/>
            <person name="Labutti K."/>
            <person name="Salamov A."/>
            <person name="Andreopoulos B."/>
            <person name="Baker S."/>
            <person name="Barry K."/>
            <person name="Bills G."/>
            <person name="Bluhm B."/>
            <person name="Cannon C."/>
            <person name="Castanera R."/>
            <person name="Culley D."/>
            <person name="Daum C."/>
            <person name="Ezra D."/>
            <person name="Gonzalez J."/>
            <person name="Henrissat B."/>
            <person name="Kuo A."/>
            <person name="Liang C."/>
            <person name="Lipzen A."/>
            <person name="Lutzoni F."/>
            <person name="Magnuson J."/>
            <person name="Mondo S."/>
            <person name="Nolan M."/>
            <person name="Ohm R."/>
            <person name="Pangilinan J."/>
            <person name="Park H.-J."/>
            <person name="Ramirez L."/>
            <person name="Alfaro M."/>
            <person name="Sun H."/>
            <person name="Tritt A."/>
            <person name="Yoshinaga Y."/>
            <person name="Zwiers L.-H."/>
            <person name="Turgeon B."/>
            <person name="Goodwin S."/>
            <person name="Spatafora J."/>
            <person name="Crous P."/>
            <person name="Grigoriev I."/>
        </authorList>
    </citation>
    <scope>NUCLEOTIDE SEQUENCE</scope>
    <source>
        <strain evidence="2">CBS 125425</strain>
    </source>
</reference>